<sequence>MDDPKKFEVELNGQIVQVSGHTVKSARVYHVVYPNSKPPLNITIAEDADGLNFWTSLPEGRQEEAEFAGKVIAAYIREYRRNQLCATTTDKKLPAPSLFD</sequence>
<gene>
    <name evidence="1" type="ORF">E2R66_21720</name>
</gene>
<comment type="caution">
    <text evidence="1">The sequence shown here is derived from an EMBL/GenBank/DDBJ whole genome shotgun (WGS) entry which is preliminary data.</text>
</comment>
<organism evidence="1 2">
    <name type="scientific">Mucilaginibacter psychrotolerans</name>
    <dbReference type="NCBI Taxonomy" id="1524096"/>
    <lineage>
        <taxon>Bacteria</taxon>
        <taxon>Pseudomonadati</taxon>
        <taxon>Bacteroidota</taxon>
        <taxon>Sphingobacteriia</taxon>
        <taxon>Sphingobacteriales</taxon>
        <taxon>Sphingobacteriaceae</taxon>
        <taxon>Mucilaginibacter</taxon>
    </lineage>
</organism>
<reference evidence="1 2" key="1">
    <citation type="journal article" date="2017" name="Int. J. Syst. Evol. Microbiol.">
        <title>Mucilaginibacterpsychrotolerans sp. nov., isolated from peatlands.</title>
        <authorList>
            <person name="Deng Y."/>
            <person name="Shen L."/>
            <person name="Xu B."/>
            <person name="Liu Y."/>
            <person name="Gu Z."/>
            <person name="Liu H."/>
            <person name="Zhou Y."/>
        </authorList>
    </citation>
    <scope>NUCLEOTIDE SEQUENCE [LARGE SCALE GENOMIC DNA]</scope>
    <source>
        <strain evidence="1 2">NH7-4</strain>
    </source>
</reference>
<protein>
    <submittedName>
        <fullName evidence="1">Uncharacterized protein</fullName>
    </submittedName>
</protein>
<keyword evidence="2" id="KW-1185">Reference proteome</keyword>
<dbReference type="OrthoDB" id="1263739at2"/>
<name>A0A4Y8S7M5_9SPHI</name>
<evidence type="ECO:0000313" key="1">
    <source>
        <dbReference type="EMBL" id="TFF34570.1"/>
    </source>
</evidence>
<dbReference type="Proteomes" id="UP000297540">
    <property type="component" value="Unassembled WGS sequence"/>
</dbReference>
<evidence type="ECO:0000313" key="2">
    <source>
        <dbReference type="Proteomes" id="UP000297540"/>
    </source>
</evidence>
<proteinExistence type="predicted"/>
<accession>A0A4Y8S7M5</accession>
<dbReference type="RefSeq" id="WP_133234715.1">
    <property type="nucleotide sequence ID" value="NZ_SOZE01000029.1"/>
</dbReference>
<dbReference type="EMBL" id="SOZE01000029">
    <property type="protein sequence ID" value="TFF34570.1"/>
    <property type="molecule type" value="Genomic_DNA"/>
</dbReference>
<dbReference type="AlphaFoldDB" id="A0A4Y8S7M5"/>